<organism evidence="1 2">
    <name type="scientific">Candidatus Atelocyanobacterium thalassa isolate SIO64986</name>
    <dbReference type="NCBI Taxonomy" id="1527444"/>
    <lineage>
        <taxon>Bacteria</taxon>
        <taxon>Bacillati</taxon>
        <taxon>Cyanobacteriota</taxon>
        <taxon>Cyanophyceae</taxon>
        <taxon>Oscillatoriophycideae</taxon>
        <taxon>Chroococcales</taxon>
        <taxon>Aphanothecaceae</taxon>
        <taxon>Candidatus Atelocyanobacterium</taxon>
        <taxon>Candidatus Atelocyanobacterium thalassae</taxon>
    </lineage>
</organism>
<dbReference type="Proteomes" id="UP000028922">
    <property type="component" value="Unassembled WGS sequence"/>
</dbReference>
<sequence length="167" mass="19617">MKKIYIPHVLQFSQKTQTIILDNFITELVTLTPFRGVMMIRHGGTFLEISIEGETIINLICDRCLQQYNYRLNLKTFENIWLNKSSNSHQKFIQEKELIVEDFSETLSSEGYFDPKVWMYEQLSLSVPLRKLCSNNCQIPVSIDKKSSISINNYWKGLENFKKKLPK</sequence>
<dbReference type="Pfam" id="PF02620">
    <property type="entry name" value="YceD"/>
    <property type="match status" value="1"/>
</dbReference>
<evidence type="ECO:0000313" key="2">
    <source>
        <dbReference type="Proteomes" id="UP000028922"/>
    </source>
</evidence>
<dbReference type="AlphaFoldDB" id="A0A086CFN9"/>
<proteinExistence type="predicted"/>
<dbReference type="eggNOG" id="COG1399">
    <property type="taxonomic scope" value="Bacteria"/>
</dbReference>
<dbReference type="PATRIC" id="fig|1527444.3.peg.1127"/>
<comment type="caution">
    <text evidence="1">The sequence shown here is derived from an EMBL/GenBank/DDBJ whole genome shotgun (WGS) entry which is preliminary data.</text>
</comment>
<name>A0A086CFN9_9CHRO</name>
<dbReference type="EMBL" id="JPSP01000017">
    <property type="protein sequence ID" value="KFF41003.1"/>
    <property type="molecule type" value="Genomic_DNA"/>
</dbReference>
<accession>A0A086CFN9</accession>
<evidence type="ECO:0000313" key="1">
    <source>
        <dbReference type="EMBL" id="KFF41003.1"/>
    </source>
</evidence>
<reference evidence="1 2" key="1">
    <citation type="submission" date="2014-08" db="EMBL/GenBank/DDBJ databases">
        <title>Comparative genomics reveals surprising divergence of two closely related strains of uncultivated UCYN-A cyanobacteria.</title>
        <authorList>
            <person name="Bombar D."/>
            <person name="Heller P."/>
            <person name="Sanchez-Baracaldo P."/>
            <person name="Carter B.J."/>
            <person name="Zert J.P."/>
        </authorList>
    </citation>
    <scope>NUCLEOTIDE SEQUENCE [LARGE SCALE GENOMIC DNA]</scope>
</reference>
<gene>
    <name evidence="1" type="ORF">ucyna2_01180</name>
</gene>
<dbReference type="InterPro" id="IPR003772">
    <property type="entry name" value="YceD"/>
</dbReference>
<protein>
    <submittedName>
        <fullName evidence="1">Putative metal-binding protein, possibly nucleic-acid binding</fullName>
    </submittedName>
</protein>
<dbReference type="STRING" id="1527444.ucyna2_01180"/>